<dbReference type="Pfam" id="PF12697">
    <property type="entry name" value="Abhydrolase_6"/>
    <property type="match status" value="1"/>
</dbReference>
<proteinExistence type="predicted"/>
<name>A0A316GTC9_9RHOB</name>
<dbReference type="Pfam" id="PF02566">
    <property type="entry name" value="OsmC"/>
    <property type="match status" value="1"/>
</dbReference>
<evidence type="ECO:0000313" key="3">
    <source>
        <dbReference type="Proteomes" id="UP000245708"/>
    </source>
</evidence>
<organism evidence="2 3">
    <name type="scientific">Roseicyclus mahoneyensis</name>
    <dbReference type="NCBI Taxonomy" id="164332"/>
    <lineage>
        <taxon>Bacteria</taxon>
        <taxon>Pseudomonadati</taxon>
        <taxon>Pseudomonadota</taxon>
        <taxon>Alphaproteobacteria</taxon>
        <taxon>Rhodobacterales</taxon>
        <taxon>Roseobacteraceae</taxon>
        <taxon>Roseicyclus</taxon>
    </lineage>
</organism>
<dbReference type="PANTHER" id="PTHR39624:SF2">
    <property type="entry name" value="OSMC-LIKE PROTEIN"/>
    <property type="match status" value="1"/>
</dbReference>
<dbReference type="InterPro" id="IPR015946">
    <property type="entry name" value="KH_dom-like_a/b"/>
</dbReference>
<evidence type="ECO:0000259" key="1">
    <source>
        <dbReference type="Pfam" id="PF12697"/>
    </source>
</evidence>
<dbReference type="OrthoDB" id="9789573at2"/>
<dbReference type="Gene3D" id="3.40.50.1820">
    <property type="entry name" value="alpha/beta hydrolase"/>
    <property type="match status" value="1"/>
</dbReference>
<feature type="domain" description="AB hydrolase-1" evidence="1">
    <location>
        <begin position="48"/>
        <end position="233"/>
    </location>
</feature>
<evidence type="ECO:0000313" key="2">
    <source>
        <dbReference type="EMBL" id="PWK62846.1"/>
    </source>
</evidence>
<comment type="caution">
    <text evidence="2">The sequence shown here is derived from an EMBL/GenBank/DDBJ whole genome shotgun (WGS) entry which is preliminary data.</text>
</comment>
<reference evidence="2 3" key="1">
    <citation type="submission" date="2018-05" db="EMBL/GenBank/DDBJ databases">
        <title>Genomic Encyclopedia of Type Strains, Phase IV (KMG-IV): sequencing the most valuable type-strain genomes for metagenomic binning, comparative biology and taxonomic classification.</title>
        <authorList>
            <person name="Goeker M."/>
        </authorList>
    </citation>
    <scope>NUCLEOTIDE SEQUENCE [LARGE SCALE GENOMIC DNA]</scope>
    <source>
        <strain evidence="2 3">DSM 16097</strain>
    </source>
</reference>
<dbReference type="PANTHER" id="PTHR39624">
    <property type="entry name" value="PROTEIN INVOLVED IN RIMO-MEDIATED BETA-METHYLTHIOLATION OF RIBOSOMAL PROTEIN S12 YCAO"/>
    <property type="match status" value="1"/>
</dbReference>
<accession>A0A316GTC9</accession>
<dbReference type="SUPFAM" id="SSF82784">
    <property type="entry name" value="OsmC-like"/>
    <property type="match status" value="1"/>
</dbReference>
<dbReference type="InterPro" id="IPR036102">
    <property type="entry name" value="OsmC/Ohrsf"/>
</dbReference>
<keyword evidence="3" id="KW-1185">Reference proteome</keyword>
<dbReference type="SUPFAM" id="SSF53474">
    <property type="entry name" value="alpha/beta-Hydrolases"/>
    <property type="match status" value="1"/>
</dbReference>
<protein>
    <submittedName>
        <fullName evidence="2">Putative redox protein</fullName>
    </submittedName>
</protein>
<dbReference type="InterPro" id="IPR000073">
    <property type="entry name" value="AB_hydrolase_1"/>
</dbReference>
<dbReference type="Gene3D" id="3.30.300.20">
    <property type="match status" value="1"/>
</dbReference>
<dbReference type="AlphaFoldDB" id="A0A316GTC9"/>
<dbReference type="Proteomes" id="UP000245708">
    <property type="component" value="Unassembled WGS sequence"/>
</dbReference>
<dbReference type="InterPro" id="IPR003718">
    <property type="entry name" value="OsmC/Ohr_fam"/>
</dbReference>
<gene>
    <name evidence="2" type="ORF">C7455_101884</name>
</gene>
<dbReference type="InterPro" id="IPR029058">
    <property type="entry name" value="AB_hydrolase_fold"/>
</dbReference>
<dbReference type="RefSeq" id="WP_109665834.1">
    <property type="nucleotide sequence ID" value="NZ_QGGW01000001.1"/>
</dbReference>
<sequence>MPTERFTFPGHDGHALAARLDLPEGPHLATALMAHCFTCGKDIAAARRISARLAGMGIAVLRFDFTGLGHSEGEFANTSFTSNVEDLLAAARALSDRGMPPGLLIGHSLGGAAALRAAPQMDRVKAVVTIGAPFDPGHVTKNFGWALGRIAYNGVAEVTLGQQKIKIGRAFLEDVKAARLEPALAEMKQALLILHAPRDDVVGIDNATRIFTAARHPKSFVTLDDADHLLSRPEDADYAAGVAAAWAARYLDLRAPAPPPGAPEGVTRVSEADSDGFLQDVQVGRHHIRADEPVGYGGTARGLTPYQLVAAGLGACTSMTIRMYARRKGVALSHVAVDVTHDRVHAQDARAPTVTLDRFTRLIRLEGALSPEDRAKLLEIANKCPVHKTLESSAEIVTKLAPAAEAVTP</sequence>
<dbReference type="EMBL" id="QGGW01000001">
    <property type="protein sequence ID" value="PWK62846.1"/>
    <property type="molecule type" value="Genomic_DNA"/>
</dbReference>